<organism evidence="1 2">
    <name type="scientific">Trichonephila clavata</name>
    <name type="common">Joro spider</name>
    <name type="synonym">Nephila clavata</name>
    <dbReference type="NCBI Taxonomy" id="2740835"/>
    <lineage>
        <taxon>Eukaryota</taxon>
        <taxon>Metazoa</taxon>
        <taxon>Ecdysozoa</taxon>
        <taxon>Arthropoda</taxon>
        <taxon>Chelicerata</taxon>
        <taxon>Arachnida</taxon>
        <taxon>Araneae</taxon>
        <taxon>Araneomorphae</taxon>
        <taxon>Entelegynae</taxon>
        <taxon>Araneoidea</taxon>
        <taxon>Nephilidae</taxon>
        <taxon>Trichonephila</taxon>
    </lineage>
</organism>
<proteinExistence type="predicted"/>
<accession>A0A8X6F6C0</accession>
<evidence type="ECO:0000313" key="1">
    <source>
        <dbReference type="EMBL" id="GFQ70739.1"/>
    </source>
</evidence>
<protein>
    <recommendedName>
        <fullName evidence="3">RNase H type-1 domain-containing protein</fullName>
    </recommendedName>
</protein>
<reference evidence="1" key="1">
    <citation type="submission" date="2020-07" db="EMBL/GenBank/DDBJ databases">
        <title>Multicomponent nature underlies the extraordinary mechanical properties of spider dragline silk.</title>
        <authorList>
            <person name="Kono N."/>
            <person name="Nakamura H."/>
            <person name="Mori M."/>
            <person name="Yoshida Y."/>
            <person name="Ohtoshi R."/>
            <person name="Malay A.D."/>
            <person name="Moran D.A.P."/>
            <person name="Tomita M."/>
            <person name="Numata K."/>
            <person name="Arakawa K."/>
        </authorList>
    </citation>
    <scope>NUCLEOTIDE SEQUENCE</scope>
</reference>
<comment type="caution">
    <text evidence="1">The sequence shown here is derived from an EMBL/GenBank/DDBJ whole genome shotgun (WGS) entry which is preliminary data.</text>
</comment>
<gene>
    <name evidence="1" type="ORF">TNCT_590241</name>
</gene>
<sequence length="165" mass="18724">MVRLQHLNAQTTSLFDQAVVFSESRVVELIPCGILGNEAADKFAKKGCTVQQTPLFKGNCYQLLPSIVKLTLRNVLTSKRKEPIVETFWKKQALIFKTFPDTKLSFLVWQLCNCQHTHLYEGYQQLCCGDLAMTEEHLPLYPGLKEDAIYSNYLGSGEISYDLTP</sequence>
<dbReference type="Proteomes" id="UP000887116">
    <property type="component" value="Unassembled WGS sequence"/>
</dbReference>
<dbReference type="AlphaFoldDB" id="A0A8X6F6C0"/>
<name>A0A8X6F6C0_TRICU</name>
<evidence type="ECO:0000313" key="2">
    <source>
        <dbReference type="Proteomes" id="UP000887116"/>
    </source>
</evidence>
<dbReference type="EMBL" id="BMAO01020914">
    <property type="protein sequence ID" value="GFQ70739.1"/>
    <property type="molecule type" value="Genomic_DNA"/>
</dbReference>
<evidence type="ECO:0008006" key="3">
    <source>
        <dbReference type="Google" id="ProtNLM"/>
    </source>
</evidence>
<keyword evidence="2" id="KW-1185">Reference proteome</keyword>